<keyword evidence="2" id="KW-1185">Reference proteome</keyword>
<dbReference type="EMBL" id="OZ023704">
    <property type="protein sequence ID" value="CAK9873767.1"/>
    <property type="molecule type" value="Genomic_DNA"/>
</dbReference>
<proteinExistence type="predicted"/>
<accession>A0ABP1BEL5</accession>
<organism evidence="1 2">
    <name type="scientific">Sphagnum jensenii</name>
    <dbReference type="NCBI Taxonomy" id="128206"/>
    <lineage>
        <taxon>Eukaryota</taxon>
        <taxon>Viridiplantae</taxon>
        <taxon>Streptophyta</taxon>
        <taxon>Embryophyta</taxon>
        <taxon>Bryophyta</taxon>
        <taxon>Sphagnophytina</taxon>
        <taxon>Sphagnopsida</taxon>
        <taxon>Sphagnales</taxon>
        <taxon>Sphagnaceae</taxon>
        <taxon>Sphagnum</taxon>
    </lineage>
</organism>
<gene>
    <name evidence="1" type="ORF">CSSPJE1EN2_LOCUS16239</name>
</gene>
<evidence type="ECO:0000313" key="2">
    <source>
        <dbReference type="Proteomes" id="UP001497522"/>
    </source>
</evidence>
<dbReference type="Proteomes" id="UP001497522">
    <property type="component" value="Chromosome 3"/>
</dbReference>
<sequence length="103" mass="12106">MDWCKKLKELVQDPKLMGKLTLKLLKETEEFRRVIFYDDDVAVEASLLALIAEDTRPPTLVYQLHGNLRYAKFTIQHQNVIIQEELMIDTGFLHWKCSSLRLT</sequence>
<evidence type="ECO:0008006" key="3">
    <source>
        <dbReference type="Google" id="ProtNLM"/>
    </source>
</evidence>
<protein>
    <recommendedName>
        <fullName evidence="3">Hexosyltransferase</fullName>
    </recommendedName>
</protein>
<name>A0ABP1BEL5_9BRYO</name>
<reference evidence="1" key="1">
    <citation type="submission" date="2024-03" db="EMBL/GenBank/DDBJ databases">
        <authorList>
            <consortium name="ELIXIR-Norway"/>
            <consortium name="Elixir Norway"/>
        </authorList>
    </citation>
    <scope>NUCLEOTIDE SEQUENCE</scope>
</reference>
<evidence type="ECO:0000313" key="1">
    <source>
        <dbReference type="EMBL" id="CAK9873767.1"/>
    </source>
</evidence>